<evidence type="ECO:0000313" key="2">
    <source>
        <dbReference type="EMBL" id="MBF4438319.1"/>
    </source>
</evidence>
<protein>
    <recommendedName>
        <fullName evidence="1">BIG2 domain-containing protein</fullName>
    </recommendedName>
</protein>
<dbReference type="EMBL" id="SCLC01001945">
    <property type="protein sequence ID" value="MBF4438319.1"/>
    <property type="molecule type" value="Genomic_DNA"/>
</dbReference>
<sequence>MTISASGFGFTRTASLNVKSAFLVGLQVTPTSNAVAVGLTQSFTATAQMSDGSTYDVTSNPAVSWSSSDNAMATISSSQGTGNGLATGV</sequence>
<dbReference type="InterPro" id="IPR003343">
    <property type="entry name" value="Big_2"/>
</dbReference>
<reference evidence="2" key="1">
    <citation type="journal article" date="2021" name="PeerJ">
        <title>Analysis of 44 Vibrio anguillarum genomes reveals high genetic diversity.</title>
        <authorList>
            <person name="Hansen M.J."/>
            <person name="Dalsgaard I."/>
        </authorList>
    </citation>
    <scope>NUCLEOTIDE SEQUENCE</scope>
    <source>
        <strain evidence="2">850617-1/1</strain>
    </source>
</reference>
<gene>
    <name evidence="2" type="ORF">ERJ77_28300</name>
</gene>
<dbReference type="Proteomes" id="UP000786185">
    <property type="component" value="Unassembled WGS sequence"/>
</dbReference>
<accession>A0AAW4BML9</accession>
<name>A0AAW4BML9_VIBAN</name>
<dbReference type="Pfam" id="PF02368">
    <property type="entry name" value="Big_2"/>
    <property type="match status" value="1"/>
</dbReference>
<organism evidence="2 3">
    <name type="scientific">Vibrio anguillarum</name>
    <name type="common">Listonella anguillarum</name>
    <dbReference type="NCBI Taxonomy" id="55601"/>
    <lineage>
        <taxon>Bacteria</taxon>
        <taxon>Pseudomonadati</taxon>
        <taxon>Pseudomonadota</taxon>
        <taxon>Gammaproteobacteria</taxon>
        <taxon>Vibrionales</taxon>
        <taxon>Vibrionaceae</taxon>
        <taxon>Vibrio</taxon>
    </lineage>
</organism>
<evidence type="ECO:0000313" key="3">
    <source>
        <dbReference type="Proteomes" id="UP000786185"/>
    </source>
</evidence>
<dbReference type="AlphaFoldDB" id="A0AAW4BML9"/>
<comment type="caution">
    <text evidence="2">The sequence shown here is derived from an EMBL/GenBank/DDBJ whole genome shotgun (WGS) entry which is preliminary data.</text>
</comment>
<proteinExistence type="predicted"/>
<feature type="non-terminal residue" evidence="2">
    <location>
        <position position="89"/>
    </location>
</feature>
<feature type="domain" description="BIG2" evidence="1">
    <location>
        <begin position="27"/>
        <end position="88"/>
    </location>
</feature>
<dbReference type="Gene3D" id="2.60.40.1080">
    <property type="match status" value="1"/>
</dbReference>
<evidence type="ECO:0000259" key="1">
    <source>
        <dbReference type="Pfam" id="PF02368"/>
    </source>
</evidence>